<dbReference type="PANTHER" id="PTHR43685">
    <property type="entry name" value="GLYCOSYLTRANSFERASE"/>
    <property type="match status" value="1"/>
</dbReference>
<name>A0ABP9CPY5_9FLAO</name>
<organism evidence="4 5">
    <name type="scientific">Litoribaculum gwangyangense</name>
    <dbReference type="NCBI Taxonomy" id="1130722"/>
    <lineage>
        <taxon>Bacteria</taxon>
        <taxon>Pseudomonadati</taxon>
        <taxon>Bacteroidota</taxon>
        <taxon>Flavobacteriia</taxon>
        <taxon>Flavobacteriales</taxon>
        <taxon>Flavobacteriaceae</taxon>
        <taxon>Litoribaculum</taxon>
    </lineage>
</organism>
<evidence type="ECO:0000259" key="2">
    <source>
        <dbReference type="Pfam" id="PF00535"/>
    </source>
</evidence>
<dbReference type="InterPro" id="IPR027791">
    <property type="entry name" value="Galactosyl_T_C"/>
</dbReference>
<feature type="domain" description="Glycosyltransferase 2-like" evidence="2">
    <location>
        <begin position="13"/>
        <end position="111"/>
    </location>
</feature>
<dbReference type="EMBL" id="BAABJW010000004">
    <property type="protein sequence ID" value="GAA4815374.1"/>
    <property type="molecule type" value="Genomic_DNA"/>
</dbReference>
<evidence type="ECO:0000313" key="5">
    <source>
        <dbReference type="Proteomes" id="UP001501433"/>
    </source>
</evidence>
<dbReference type="Proteomes" id="UP001501433">
    <property type="component" value="Unassembled WGS sequence"/>
</dbReference>
<dbReference type="InterPro" id="IPR029044">
    <property type="entry name" value="Nucleotide-diphossugar_trans"/>
</dbReference>
<protein>
    <recommendedName>
        <fullName evidence="6">Glycosyltransferase</fullName>
    </recommendedName>
</protein>
<dbReference type="Pfam" id="PF02709">
    <property type="entry name" value="Glyco_transf_7C"/>
    <property type="match status" value="1"/>
</dbReference>
<keyword evidence="1" id="KW-0808">Transferase</keyword>
<dbReference type="RefSeq" id="WP_345277263.1">
    <property type="nucleotide sequence ID" value="NZ_BAABJW010000004.1"/>
</dbReference>
<dbReference type="InterPro" id="IPR001173">
    <property type="entry name" value="Glyco_trans_2-like"/>
</dbReference>
<evidence type="ECO:0000313" key="4">
    <source>
        <dbReference type="EMBL" id="GAA4815374.1"/>
    </source>
</evidence>
<sequence>MITLTLTYRDRDLNIVKNCLKSLKNQSKSSFKVILVDYGSQKVFSEAIENIAKNYHFITLIQCPVQGQLWNKSRAINMALKQCDTPYFLVGDIDLIFHPDFIKIANNLASKEVTYFKYSFLSKEESLKIKAFNDYQIDFEGNEEITGTTLFPTDVLKEVNGYDEFYHGWGAEDTDIHMRLKASGIDVNFYDKEILLKHQWHPKAYRSKNSSNPFHSNLERVNHNYMYTTIKNKVVVANYDYDWGVLPNNEHYLKLSDNTDIEINIRPIDFHFSALLASFKNLNNKVVKVNIYPVGVKERLAQKIKKLLKRKYFNYLELETINNLFLEEIIKNYRNKPYTYNFDRKKEVINLIIYFN</sequence>
<reference evidence="5" key="1">
    <citation type="journal article" date="2019" name="Int. J. Syst. Evol. Microbiol.">
        <title>The Global Catalogue of Microorganisms (GCM) 10K type strain sequencing project: providing services to taxonomists for standard genome sequencing and annotation.</title>
        <authorList>
            <consortium name="The Broad Institute Genomics Platform"/>
            <consortium name="The Broad Institute Genome Sequencing Center for Infectious Disease"/>
            <person name="Wu L."/>
            <person name="Ma J."/>
        </authorList>
    </citation>
    <scope>NUCLEOTIDE SEQUENCE [LARGE SCALE GENOMIC DNA]</scope>
    <source>
        <strain evidence="5">JCM 18325</strain>
    </source>
</reference>
<proteinExistence type="predicted"/>
<feature type="domain" description="Galactosyltransferase C-terminal" evidence="3">
    <location>
        <begin position="131"/>
        <end position="194"/>
    </location>
</feature>
<dbReference type="InterPro" id="IPR050834">
    <property type="entry name" value="Glycosyltransf_2"/>
</dbReference>
<keyword evidence="5" id="KW-1185">Reference proteome</keyword>
<evidence type="ECO:0000259" key="3">
    <source>
        <dbReference type="Pfam" id="PF02709"/>
    </source>
</evidence>
<evidence type="ECO:0000256" key="1">
    <source>
        <dbReference type="ARBA" id="ARBA00022679"/>
    </source>
</evidence>
<dbReference type="SUPFAM" id="SSF53448">
    <property type="entry name" value="Nucleotide-diphospho-sugar transferases"/>
    <property type="match status" value="1"/>
</dbReference>
<accession>A0ABP9CPY5</accession>
<dbReference type="Pfam" id="PF00535">
    <property type="entry name" value="Glycos_transf_2"/>
    <property type="match status" value="1"/>
</dbReference>
<gene>
    <name evidence="4" type="ORF">GCM10023330_24320</name>
</gene>
<dbReference type="Gene3D" id="3.90.550.10">
    <property type="entry name" value="Spore Coat Polysaccharide Biosynthesis Protein SpsA, Chain A"/>
    <property type="match status" value="1"/>
</dbReference>
<dbReference type="PANTHER" id="PTHR43685:SF2">
    <property type="entry name" value="GLYCOSYLTRANSFERASE 2-LIKE DOMAIN-CONTAINING PROTEIN"/>
    <property type="match status" value="1"/>
</dbReference>
<comment type="caution">
    <text evidence="4">The sequence shown here is derived from an EMBL/GenBank/DDBJ whole genome shotgun (WGS) entry which is preliminary data.</text>
</comment>
<evidence type="ECO:0008006" key="6">
    <source>
        <dbReference type="Google" id="ProtNLM"/>
    </source>
</evidence>